<evidence type="ECO:0000313" key="2">
    <source>
        <dbReference type="EMBL" id="MQL94704.1"/>
    </source>
</evidence>
<name>A0A843VNH8_COLES</name>
<accession>A0A843VNH8</accession>
<comment type="caution">
    <text evidence="2">The sequence shown here is derived from an EMBL/GenBank/DDBJ whole genome shotgun (WGS) entry which is preliminary data.</text>
</comment>
<dbReference type="Proteomes" id="UP000652761">
    <property type="component" value="Unassembled WGS sequence"/>
</dbReference>
<feature type="compositionally biased region" description="Basic and acidic residues" evidence="1">
    <location>
        <begin position="22"/>
        <end position="63"/>
    </location>
</feature>
<evidence type="ECO:0000313" key="3">
    <source>
        <dbReference type="Proteomes" id="UP000652761"/>
    </source>
</evidence>
<sequence>MRKGEKTNRNPWGWEKGSPRGADQRRLADVGDGEGVWRRQGAEGPGRGREGEAPEHEEAHAPGEGRVVQHLLQHPRHQQRVLLQQLRHDRHHSSSSSSSSSNRTRSRPLNCLPLSPFQQIGFFPCRVL</sequence>
<protein>
    <submittedName>
        <fullName evidence="2">Uncharacterized protein</fullName>
    </submittedName>
</protein>
<feature type="region of interest" description="Disordered" evidence="1">
    <location>
        <begin position="1"/>
        <end position="111"/>
    </location>
</feature>
<keyword evidence="3" id="KW-1185">Reference proteome</keyword>
<dbReference type="AlphaFoldDB" id="A0A843VNH8"/>
<reference evidence="2" key="1">
    <citation type="submission" date="2017-07" db="EMBL/GenBank/DDBJ databases">
        <title>Taro Niue Genome Assembly and Annotation.</title>
        <authorList>
            <person name="Atibalentja N."/>
            <person name="Keating K."/>
            <person name="Fields C.J."/>
        </authorList>
    </citation>
    <scope>NUCLEOTIDE SEQUENCE</scope>
    <source>
        <strain evidence="2">Niue_2</strain>
        <tissue evidence="2">Leaf</tissue>
    </source>
</reference>
<organism evidence="2 3">
    <name type="scientific">Colocasia esculenta</name>
    <name type="common">Wild taro</name>
    <name type="synonym">Arum esculentum</name>
    <dbReference type="NCBI Taxonomy" id="4460"/>
    <lineage>
        <taxon>Eukaryota</taxon>
        <taxon>Viridiplantae</taxon>
        <taxon>Streptophyta</taxon>
        <taxon>Embryophyta</taxon>
        <taxon>Tracheophyta</taxon>
        <taxon>Spermatophyta</taxon>
        <taxon>Magnoliopsida</taxon>
        <taxon>Liliopsida</taxon>
        <taxon>Araceae</taxon>
        <taxon>Aroideae</taxon>
        <taxon>Colocasieae</taxon>
        <taxon>Colocasia</taxon>
    </lineage>
</organism>
<evidence type="ECO:0000256" key="1">
    <source>
        <dbReference type="SAM" id="MobiDB-lite"/>
    </source>
</evidence>
<dbReference type="EMBL" id="NMUH01001705">
    <property type="protein sequence ID" value="MQL94704.1"/>
    <property type="molecule type" value="Genomic_DNA"/>
</dbReference>
<proteinExistence type="predicted"/>
<gene>
    <name evidence="2" type="ORF">Taro_027359</name>
</gene>